<evidence type="ECO:0000313" key="7">
    <source>
        <dbReference type="EMBL" id="SFP81860.1"/>
    </source>
</evidence>
<dbReference type="Pfam" id="PF01019">
    <property type="entry name" value="G_glu_transpept"/>
    <property type="match status" value="1"/>
</dbReference>
<dbReference type="EMBL" id="FOWC01000007">
    <property type="protein sequence ID" value="SFP81860.1"/>
    <property type="molecule type" value="Genomic_DNA"/>
</dbReference>
<dbReference type="InterPro" id="IPR029055">
    <property type="entry name" value="Ntn_hydrolases_N"/>
</dbReference>
<protein>
    <submittedName>
        <fullName evidence="7">Gamma-glutamyltranspeptidase / glutathione hydrolase</fullName>
    </submittedName>
</protein>
<dbReference type="PRINTS" id="PR01210">
    <property type="entry name" value="GGTRANSPTASE"/>
</dbReference>
<reference evidence="6 9" key="2">
    <citation type="submission" date="2020-01" db="EMBL/GenBank/DDBJ databases">
        <title>Insect and environment-associated Actinomycetes.</title>
        <authorList>
            <person name="Currrie C."/>
            <person name="Chevrette M."/>
            <person name="Carlson C."/>
            <person name="Stubbendieck R."/>
            <person name="Wendt-Pienkowski E."/>
        </authorList>
    </citation>
    <scope>NUCLEOTIDE SEQUENCE [LARGE SCALE GENOMIC DNA]</scope>
    <source>
        <strain evidence="6 9">SID8386</strain>
    </source>
</reference>
<dbReference type="GO" id="GO:0016787">
    <property type="term" value="F:hydrolase activity"/>
    <property type="evidence" value="ECO:0007669"/>
    <property type="project" value="UniProtKB-KW"/>
</dbReference>
<evidence type="ECO:0000256" key="5">
    <source>
        <dbReference type="SAM" id="MobiDB-lite"/>
    </source>
</evidence>
<dbReference type="Gene3D" id="3.60.20.40">
    <property type="match status" value="1"/>
</dbReference>
<keyword evidence="4" id="KW-0865">Zymogen</keyword>
<evidence type="ECO:0000313" key="9">
    <source>
        <dbReference type="Proteomes" id="UP000470404"/>
    </source>
</evidence>
<evidence type="ECO:0000256" key="1">
    <source>
        <dbReference type="ARBA" id="ARBA00009381"/>
    </source>
</evidence>
<evidence type="ECO:0000313" key="6">
    <source>
        <dbReference type="EMBL" id="NEC62895.1"/>
    </source>
</evidence>
<dbReference type="InterPro" id="IPR043137">
    <property type="entry name" value="GGT_ssub_C"/>
</dbReference>
<dbReference type="PANTHER" id="PTHR43199">
    <property type="entry name" value="GLUTATHIONE HYDROLASE"/>
    <property type="match status" value="1"/>
</dbReference>
<dbReference type="EMBL" id="JAAGNC010000222">
    <property type="protein sequence ID" value="NEC62895.1"/>
    <property type="molecule type" value="Genomic_DNA"/>
</dbReference>
<dbReference type="SUPFAM" id="SSF56235">
    <property type="entry name" value="N-terminal nucleophile aminohydrolases (Ntn hydrolases)"/>
    <property type="match status" value="1"/>
</dbReference>
<dbReference type="OrthoDB" id="9781342at2"/>
<proteinExistence type="inferred from homology"/>
<organism evidence="7 8">
    <name type="scientific">Amycolatopsis rubida</name>
    <dbReference type="NCBI Taxonomy" id="112413"/>
    <lineage>
        <taxon>Bacteria</taxon>
        <taxon>Bacillati</taxon>
        <taxon>Actinomycetota</taxon>
        <taxon>Actinomycetes</taxon>
        <taxon>Pseudonocardiales</taxon>
        <taxon>Pseudonocardiaceae</taxon>
        <taxon>Amycolatopsis</taxon>
    </lineage>
</organism>
<gene>
    <name evidence="6" type="ORF">G3I59_46720</name>
    <name evidence="7" type="ORF">SAMN05421854_10790</name>
</gene>
<dbReference type="AlphaFoldDB" id="A0A1I5TFN3"/>
<keyword evidence="2" id="KW-0808">Transferase</keyword>
<dbReference type="Gene3D" id="1.10.246.130">
    <property type="match status" value="1"/>
</dbReference>
<keyword evidence="3 7" id="KW-0378">Hydrolase</keyword>
<evidence type="ECO:0000256" key="2">
    <source>
        <dbReference type="ARBA" id="ARBA00022679"/>
    </source>
</evidence>
<dbReference type="PANTHER" id="PTHR43199:SF1">
    <property type="entry name" value="GLUTATHIONE HYDROLASE PROENZYME"/>
    <property type="match status" value="1"/>
</dbReference>
<reference evidence="7 8" key="1">
    <citation type="submission" date="2016-10" db="EMBL/GenBank/DDBJ databases">
        <authorList>
            <person name="de Groot N.N."/>
        </authorList>
    </citation>
    <scope>NUCLEOTIDE SEQUENCE [LARGE SCALE GENOMIC DNA]</scope>
    <source>
        <strain evidence="7 8">DSM 44637</strain>
    </source>
</reference>
<evidence type="ECO:0000256" key="3">
    <source>
        <dbReference type="ARBA" id="ARBA00022801"/>
    </source>
</evidence>
<dbReference type="InterPro" id="IPR051792">
    <property type="entry name" value="GGT_bact"/>
</dbReference>
<dbReference type="InterPro" id="IPR043138">
    <property type="entry name" value="GGT_lsub"/>
</dbReference>
<feature type="region of interest" description="Disordered" evidence="5">
    <location>
        <begin position="1"/>
        <end position="35"/>
    </location>
</feature>
<accession>A0A1I5TFN3</accession>
<name>A0A1I5TFN3_9PSEU</name>
<sequence length="561" mass="60075">MTSLTTKPTPGDGNGNGRLGRKQPAVGSTAVCSSQHPTVTDTMLQVLRDGGTAIDAAISGALVQAVVQQEMTNHSGLVTCLYYEAATGEVHELDSLGRIVPDLPPHHRVPGGKGLYAPPGTPGPMSVTPGFIPGMKAMYERFGTKPWDQLVAPAVEAAAEGHIVTSFEHFVQAQTVDFYLYTPSGRENFAPDGHLPQVGERWAQPELARTLGNLAAEGPDYFITGGWALSFVERANELGWPITVEDLGRRPACWKTPKRWEHRGYEIVQLAPPDSQASFTAIVLGVLKHLDVTSLGHFTESAEAGYYLAHALRLAELETGFINDPAIFEDPSEILMSDDFHAHLAAKLRRSRPKIDLTKHVELLRGRNALHAASGASKQPKGSCELSVVDAQGNWVQLINSIQSGGIPGEVVGGVPMVGSHQVNGLRSDLSGWLTGGAHMSIIIGNTFLMKDGKPAISLGSPGNVHCTVPQVISNIIDYGMSPDRAGEMPLMLPLTDDYELSVESRLSSDYVAGLARMGVLVNPLPAWDYHMGSYQMSWRAADGTLRGCAGPRRAGTSAAF</sequence>
<keyword evidence="9" id="KW-1185">Reference proteome</keyword>
<evidence type="ECO:0000256" key="4">
    <source>
        <dbReference type="ARBA" id="ARBA00023145"/>
    </source>
</evidence>
<dbReference type="Proteomes" id="UP000470404">
    <property type="component" value="Unassembled WGS sequence"/>
</dbReference>
<dbReference type="Proteomes" id="UP000199137">
    <property type="component" value="Unassembled WGS sequence"/>
</dbReference>
<evidence type="ECO:0000313" key="8">
    <source>
        <dbReference type="Proteomes" id="UP000199137"/>
    </source>
</evidence>
<dbReference type="GO" id="GO:0016740">
    <property type="term" value="F:transferase activity"/>
    <property type="evidence" value="ECO:0007669"/>
    <property type="project" value="UniProtKB-KW"/>
</dbReference>
<comment type="similarity">
    <text evidence="1">Belongs to the gamma-glutamyltransferase family.</text>
</comment>
<dbReference type="STRING" id="112413.SAMN05421854_10790"/>
<dbReference type="RefSeq" id="WP_067585249.1">
    <property type="nucleotide sequence ID" value="NZ_FOWC01000007.1"/>
</dbReference>